<dbReference type="RefSeq" id="XP_008022038.1">
    <property type="nucleotide sequence ID" value="XM_008023847.1"/>
</dbReference>
<dbReference type="EMBL" id="KB908493">
    <property type="protein sequence ID" value="EOA90121.1"/>
    <property type="molecule type" value="Genomic_DNA"/>
</dbReference>
<feature type="compositionally biased region" description="Polar residues" evidence="2">
    <location>
        <begin position="35"/>
        <end position="62"/>
    </location>
</feature>
<dbReference type="OrthoDB" id="4159838at2759"/>
<feature type="compositionally biased region" description="Low complexity" evidence="2">
    <location>
        <begin position="108"/>
        <end position="117"/>
    </location>
</feature>
<evidence type="ECO:0000256" key="1">
    <source>
        <dbReference type="SAM" id="Coils"/>
    </source>
</evidence>
<feature type="region of interest" description="Disordered" evidence="2">
    <location>
        <begin position="848"/>
        <end position="962"/>
    </location>
</feature>
<sequence length="962" mass="106540">MSTDDTLPWTTSRCNRLLRPLSSKLAKLRKELQRPRTTAAESRSVSSAFATKGSPQKTTNFTRPAHKPRGFEKATDPDWRPGVKSGAGKKTTYGSRGRGRPALRKGSADAGNANGNAFRPGEIAFTPLIARMGGQLNSSPQTPISPLRRHTKIRGPLLASMAPPAKDVPGDVHKLVQGSLEAYANLLQATTTSGDTRRKGTRSLMGACLRKLPAYIELEEHFAELDKLEEEAEDEGRDIANEIYEQLEMHFEQAQGHGWRPFRQVVRTHATALVCDAIGDEILGLKDALILVTHCLNAYAWDEAEQLLLAYAPLLDATNMPINTRADLFDSQRSPFLHAVKDFVHRTGRHRLLYDLLEHMVALELLPLEWVATDSMRPVWDRLVRSISDNDPRTLASACRFFETVTLASMGLPDHRLLEDEVTGSVSRHFALSVRVELRQALDTTFSSLLTVLCSIALVNSSRDDLAAQTAAQRVARVLDAVVVAIATRQNIPDELSLLDLDTDDAQIMAQRGIWLSFASCLLHFEDCIGDPAMISLTTSSSIGIINWIASQYSSKDINFASILAPLPSLVSSIARGTGRIWKDDGFDQLQRFVTALMSTSGCRLPHKLWTLKRLALESAMEFAHGTGDAEHMSYARDIEKRMQTQGRLVIMHSPTKDDSPANRGGFRWEEGIGEWVTCTPFVQQNVKRQVHNPVRTLELLPTPVQSEEEKEDVSEGEGDLPSSAPDSPVWDSTTFDDDAVPQSSPIKTRRIFTSLGKRARASSPKVIIPVKRVHMTPPGTPPFLAYADLSEEKGNGLRRSARSRKQTMTLSSRPRTQRTRSSLEGGLRDVKRPVYAESAFELDFESSSDVESSSCTEDESEAEFMPVKKPRCIASCSTSYSRSHGSTRTSNVSSTSTLDAGDADISDRDELGKTPGRPQLRKKQVHVHPAASLERHKQRRRRSNSGVRDSDDDSQDELSFY</sequence>
<proteinExistence type="predicted"/>
<protein>
    <submittedName>
        <fullName evidence="3">Uncharacterized protein</fullName>
    </submittedName>
</protein>
<dbReference type="Proteomes" id="UP000016935">
    <property type="component" value="Unassembled WGS sequence"/>
</dbReference>
<name>R0J029_EXST2</name>
<feature type="region of interest" description="Disordered" evidence="2">
    <location>
        <begin position="795"/>
        <end position="830"/>
    </location>
</feature>
<feature type="compositionally biased region" description="Low complexity" evidence="2">
    <location>
        <begin position="887"/>
        <end position="898"/>
    </location>
</feature>
<reference evidence="3 4" key="1">
    <citation type="journal article" date="2012" name="PLoS Pathog.">
        <title>Diverse lifestyles and strategies of plant pathogenesis encoded in the genomes of eighteen Dothideomycetes fungi.</title>
        <authorList>
            <person name="Ohm R.A."/>
            <person name="Feau N."/>
            <person name="Henrissat B."/>
            <person name="Schoch C.L."/>
            <person name="Horwitz B.A."/>
            <person name="Barry K.W."/>
            <person name="Condon B.J."/>
            <person name="Copeland A.C."/>
            <person name="Dhillon B."/>
            <person name="Glaser F."/>
            <person name="Hesse C.N."/>
            <person name="Kosti I."/>
            <person name="LaButti K."/>
            <person name="Lindquist E.A."/>
            <person name="Lucas S."/>
            <person name="Salamov A.A."/>
            <person name="Bradshaw R.E."/>
            <person name="Ciuffetti L."/>
            <person name="Hamelin R.C."/>
            <person name="Kema G.H.J."/>
            <person name="Lawrence C."/>
            <person name="Scott J.A."/>
            <person name="Spatafora J.W."/>
            <person name="Turgeon B.G."/>
            <person name="de Wit P.J.G.M."/>
            <person name="Zhong S."/>
            <person name="Goodwin S.B."/>
            <person name="Grigoriev I.V."/>
        </authorList>
    </citation>
    <scope>NUCLEOTIDE SEQUENCE [LARGE SCALE GENOMIC DNA]</scope>
    <source>
        <strain evidence="4">28A</strain>
    </source>
</reference>
<evidence type="ECO:0000313" key="3">
    <source>
        <dbReference type="EMBL" id="EOA90121.1"/>
    </source>
</evidence>
<feature type="compositionally biased region" description="Basic and acidic residues" evidence="2">
    <location>
        <begin position="69"/>
        <end position="81"/>
    </location>
</feature>
<feature type="compositionally biased region" description="Low complexity" evidence="2">
    <location>
        <begin position="810"/>
        <end position="823"/>
    </location>
</feature>
<dbReference type="eggNOG" id="ENOG502S27H">
    <property type="taxonomic scope" value="Eukaryota"/>
</dbReference>
<accession>R0J029</accession>
<keyword evidence="4" id="KW-1185">Reference proteome</keyword>
<dbReference type="AlphaFoldDB" id="R0J029"/>
<dbReference type="HOGENOM" id="CLU_306558_0_0_1"/>
<evidence type="ECO:0000313" key="4">
    <source>
        <dbReference type="Proteomes" id="UP000016935"/>
    </source>
</evidence>
<feature type="coiled-coil region" evidence="1">
    <location>
        <begin position="215"/>
        <end position="245"/>
    </location>
</feature>
<organism evidence="3 4">
    <name type="scientific">Exserohilum turcicum (strain 28A)</name>
    <name type="common">Northern leaf blight fungus</name>
    <name type="synonym">Setosphaeria turcica</name>
    <dbReference type="NCBI Taxonomy" id="671987"/>
    <lineage>
        <taxon>Eukaryota</taxon>
        <taxon>Fungi</taxon>
        <taxon>Dikarya</taxon>
        <taxon>Ascomycota</taxon>
        <taxon>Pezizomycotina</taxon>
        <taxon>Dothideomycetes</taxon>
        <taxon>Pleosporomycetidae</taxon>
        <taxon>Pleosporales</taxon>
        <taxon>Pleosporineae</taxon>
        <taxon>Pleosporaceae</taxon>
        <taxon>Exserohilum</taxon>
    </lineage>
</organism>
<feature type="region of interest" description="Disordered" evidence="2">
    <location>
        <begin position="699"/>
        <end position="743"/>
    </location>
</feature>
<evidence type="ECO:0000256" key="2">
    <source>
        <dbReference type="SAM" id="MobiDB-lite"/>
    </source>
</evidence>
<feature type="compositionally biased region" description="Acidic residues" evidence="2">
    <location>
        <begin position="707"/>
        <end position="719"/>
    </location>
</feature>
<gene>
    <name evidence="3" type="ORF">SETTUDRAFT_145658</name>
</gene>
<feature type="region of interest" description="Disordered" evidence="2">
    <location>
        <begin position="30"/>
        <end position="118"/>
    </location>
</feature>
<feature type="compositionally biased region" description="Polar residues" evidence="2">
    <location>
        <begin position="876"/>
        <end position="885"/>
    </location>
</feature>
<feature type="compositionally biased region" description="Acidic residues" evidence="2">
    <location>
        <begin position="951"/>
        <end position="962"/>
    </location>
</feature>
<keyword evidence="1" id="KW-0175">Coiled coil</keyword>
<reference evidence="3 4" key="2">
    <citation type="journal article" date="2013" name="PLoS Genet.">
        <title>Comparative genome structure, secondary metabolite, and effector coding capacity across Cochliobolus pathogens.</title>
        <authorList>
            <person name="Condon B.J."/>
            <person name="Leng Y."/>
            <person name="Wu D."/>
            <person name="Bushley K.E."/>
            <person name="Ohm R.A."/>
            <person name="Otillar R."/>
            <person name="Martin J."/>
            <person name="Schackwitz W."/>
            <person name="Grimwood J."/>
            <person name="MohdZainudin N."/>
            <person name="Xue C."/>
            <person name="Wang R."/>
            <person name="Manning V.A."/>
            <person name="Dhillon B."/>
            <person name="Tu Z.J."/>
            <person name="Steffenson B.J."/>
            <person name="Salamov A."/>
            <person name="Sun H."/>
            <person name="Lowry S."/>
            <person name="LaButti K."/>
            <person name="Han J."/>
            <person name="Copeland A."/>
            <person name="Lindquist E."/>
            <person name="Barry K."/>
            <person name="Schmutz J."/>
            <person name="Baker S.E."/>
            <person name="Ciuffetti L.M."/>
            <person name="Grigoriev I.V."/>
            <person name="Zhong S."/>
            <person name="Turgeon B.G."/>
        </authorList>
    </citation>
    <scope>NUCLEOTIDE SEQUENCE [LARGE SCALE GENOMIC DNA]</scope>
    <source>
        <strain evidence="4">28A</strain>
    </source>
</reference>
<dbReference type="GeneID" id="19396822"/>